<evidence type="ECO:0000259" key="10">
    <source>
        <dbReference type="PROSITE" id="PS50522"/>
    </source>
</evidence>
<reference evidence="11" key="1">
    <citation type="submission" date="2019-05" db="EMBL/GenBank/DDBJ databases">
        <title>Metatranscriptomic reconstruction reveals RNA viruses with the potential to shape carbon cycling in soil.</title>
        <authorList>
            <person name="Starr E.P."/>
            <person name="Nuccio E."/>
            <person name="Pett-Ridge J."/>
            <person name="Banfield J.F."/>
            <person name="Firestone M.K."/>
        </authorList>
    </citation>
    <scope>NUCLEOTIDE SEQUENCE</scope>
    <source>
        <strain evidence="11">H2_Rhizo_Litter_49_scaffold_1021_e_4350</strain>
    </source>
</reference>
<keyword evidence="3" id="KW-0808">Transferase</keyword>
<keyword evidence="2 11" id="KW-0696">RNA-directed RNA polymerase</keyword>
<dbReference type="GO" id="GO:0000166">
    <property type="term" value="F:nucleotide binding"/>
    <property type="evidence" value="ECO:0007669"/>
    <property type="project" value="UniProtKB-KW"/>
</dbReference>
<dbReference type="InterPro" id="IPR043502">
    <property type="entry name" value="DNA/RNA_pol_sf"/>
</dbReference>
<feature type="binding site" evidence="9">
    <location>
        <position position="286"/>
    </location>
    <ligand>
        <name>Mg(2+)</name>
        <dbReference type="ChEBI" id="CHEBI:18420"/>
        <label>2</label>
    </ligand>
</feature>
<comment type="cofactor">
    <cofactor evidence="9">
        <name>Mg(2+)</name>
        <dbReference type="ChEBI" id="CHEBI:18420"/>
    </cofactor>
    <text evidence="9">Binds 2 Mg(2+) per subunit.</text>
</comment>
<dbReference type="InterPro" id="IPR005093">
    <property type="entry name" value="RNArep_beta"/>
</dbReference>
<name>A0A514D8M4_9VIRU</name>
<evidence type="ECO:0000256" key="9">
    <source>
        <dbReference type="PIRSR" id="PIRSR605093-1"/>
    </source>
</evidence>
<evidence type="ECO:0000256" key="4">
    <source>
        <dbReference type="ARBA" id="ARBA00022695"/>
    </source>
</evidence>
<keyword evidence="9" id="KW-0460">Magnesium</keyword>
<sequence length="609" mass="69523">MSSKKYGSQFLKGLTNYRVTPKDSSLAIEKYLESLDHPRALTVWLMFKHNEHKQLVELEFDPSHYNTIQCVRSAYSATKLLSKYKGLTLDYDLDEVALKKFDEFELLCKHTNSRFRNLSLDPLYKGPAVWLHNAVIRKIDTILGDYESSEIFSLPDWGPGASTLIKRRDASAAVKFQNETGITRDLYSLIPIDLMEICYPLWAQHLKEGENFPNYQIGNKVITVPKDAKTNRVIAIEPGINLWFQKALGDMIEDRLRGVGIDLRYQSRNQQLAKAGSKSGLLATVDLSSASDSISRLVVEALLPPCWFNLLDASRSHYGNLKDRMVKWEKFSSMGNGFTFPLESLIFYAVAKCCAEYIDSPHAVGAYGDDIIIPVSAFELFSEMMDFYGFRVNTKKSHFKGLFRESCGVHYYSGIDVKPVYLKDILSTAQSVYRFANAIRRMSHRWMNNLACDESLRPCFDHLVAKVPKAFRFRIPDSLGDGGFISNLDEATPVRAGNKKLTLGWEGWNVLHVQEIASSYQEDRIGYELAELWRLAKRDNLTVFRERRMSMLNQDTTLGWERRTTLQALSRLTELDSEGLGRNSVPLHRVRTKVARSVVKQWADLGPWL</sequence>
<evidence type="ECO:0000256" key="8">
    <source>
        <dbReference type="ARBA" id="ARBA00048744"/>
    </source>
</evidence>
<keyword evidence="5" id="KW-0547">Nucleotide-binding</keyword>
<keyword evidence="6" id="KW-0693">Viral RNA replication</keyword>
<evidence type="ECO:0000256" key="3">
    <source>
        <dbReference type="ARBA" id="ARBA00022679"/>
    </source>
</evidence>
<dbReference type="EC" id="2.7.7.48" evidence="1"/>
<evidence type="ECO:0000256" key="7">
    <source>
        <dbReference type="ARBA" id="ARBA00030248"/>
    </source>
</evidence>
<evidence type="ECO:0000256" key="2">
    <source>
        <dbReference type="ARBA" id="ARBA00022484"/>
    </source>
</evidence>
<dbReference type="GO" id="GO:0046872">
    <property type="term" value="F:metal ion binding"/>
    <property type="evidence" value="ECO:0007669"/>
    <property type="project" value="UniProtKB-KW"/>
</dbReference>
<dbReference type="Pfam" id="PF03431">
    <property type="entry name" value="RNA_replicase_B"/>
    <property type="match status" value="1"/>
</dbReference>
<evidence type="ECO:0000256" key="1">
    <source>
        <dbReference type="ARBA" id="ARBA00012494"/>
    </source>
</evidence>
<dbReference type="GO" id="GO:0003968">
    <property type="term" value="F:RNA-directed RNA polymerase activity"/>
    <property type="evidence" value="ECO:0007669"/>
    <property type="project" value="UniProtKB-KW"/>
</dbReference>
<feature type="binding site" evidence="9">
    <location>
        <position position="369"/>
    </location>
    <ligand>
        <name>Mg(2+)</name>
        <dbReference type="ChEBI" id="CHEBI:18420"/>
        <label>2</label>
    </ligand>
</feature>
<dbReference type="EMBL" id="MN035152">
    <property type="protein sequence ID" value="QDH89973.1"/>
    <property type="molecule type" value="Genomic_RNA"/>
</dbReference>
<protein>
    <recommendedName>
        <fullName evidence="1">RNA-directed RNA polymerase</fullName>
        <ecNumber evidence="1">2.7.7.48</ecNumber>
    </recommendedName>
    <alternativeName>
        <fullName evidence="7">RNA replicase beta chain</fullName>
    </alternativeName>
</protein>
<accession>A0A514D8M4</accession>
<comment type="catalytic activity">
    <reaction evidence="8">
        <text>RNA(n) + a ribonucleoside 5'-triphosphate = RNA(n+1) + diphosphate</text>
        <dbReference type="Rhea" id="RHEA:21248"/>
        <dbReference type="Rhea" id="RHEA-COMP:14527"/>
        <dbReference type="Rhea" id="RHEA-COMP:17342"/>
        <dbReference type="ChEBI" id="CHEBI:33019"/>
        <dbReference type="ChEBI" id="CHEBI:61557"/>
        <dbReference type="ChEBI" id="CHEBI:140395"/>
        <dbReference type="EC" id="2.7.7.48"/>
    </reaction>
</comment>
<dbReference type="InterPro" id="IPR007096">
    <property type="entry name" value="RNA-dir_Rpol_cat_phage"/>
</dbReference>
<evidence type="ECO:0000256" key="6">
    <source>
        <dbReference type="ARBA" id="ARBA00022953"/>
    </source>
</evidence>
<dbReference type="PROSITE" id="PS50522">
    <property type="entry name" value="RDRP_PHAGE"/>
    <property type="match status" value="1"/>
</dbReference>
<proteinExistence type="predicted"/>
<evidence type="ECO:0000313" key="11">
    <source>
        <dbReference type="EMBL" id="QDH89973.1"/>
    </source>
</evidence>
<evidence type="ECO:0000256" key="5">
    <source>
        <dbReference type="ARBA" id="ARBA00022741"/>
    </source>
</evidence>
<dbReference type="GO" id="GO:0039694">
    <property type="term" value="P:viral RNA genome replication"/>
    <property type="evidence" value="ECO:0007669"/>
    <property type="project" value="InterPro"/>
</dbReference>
<feature type="domain" description="RdRp catalytic" evidence="10">
    <location>
        <begin position="271"/>
        <end position="401"/>
    </location>
</feature>
<organism evidence="11">
    <name type="scientific">Leviviridae sp</name>
    <dbReference type="NCBI Taxonomy" id="2027243"/>
    <lineage>
        <taxon>Viruses</taxon>
        <taxon>Riboviria</taxon>
        <taxon>Orthornavirae</taxon>
        <taxon>Lenarviricota</taxon>
        <taxon>Leviviricetes</taxon>
        <taxon>Norzivirales</taxon>
        <taxon>Fiersviridae</taxon>
    </lineage>
</organism>
<feature type="binding site" evidence="9">
    <location>
        <position position="370"/>
    </location>
    <ligand>
        <name>Mg(2+)</name>
        <dbReference type="ChEBI" id="CHEBI:18420"/>
        <label>2</label>
    </ligand>
</feature>
<gene>
    <name evidence="11" type="ORF">H2RhizoL491021e4350_000001</name>
</gene>
<keyword evidence="9" id="KW-0479">Metal-binding</keyword>
<keyword evidence="4" id="KW-0548">Nucleotidyltransferase</keyword>
<dbReference type="SUPFAM" id="SSF56672">
    <property type="entry name" value="DNA/RNA polymerases"/>
    <property type="match status" value="1"/>
</dbReference>